<dbReference type="EMBL" id="JACGWJ010000017">
    <property type="protein sequence ID" value="KAL0355337.1"/>
    <property type="molecule type" value="Genomic_DNA"/>
</dbReference>
<name>A0AAW2PGH4_SESRA</name>
<reference evidence="1" key="2">
    <citation type="journal article" date="2024" name="Plant">
        <title>Genomic evolution and insights into agronomic trait innovations of Sesamum species.</title>
        <authorList>
            <person name="Miao H."/>
            <person name="Wang L."/>
            <person name="Qu L."/>
            <person name="Liu H."/>
            <person name="Sun Y."/>
            <person name="Le M."/>
            <person name="Wang Q."/>
            <person name="Wei S."/>
            <person name="Zheng Y."/>
            <person name="Lin W."/>
            <person name="Duan Y."/>
            <person name="Cao H."/>
            <person name="Xiong S."/>
            <person name="Wang X."/>
            <person name="Wei L."/>
            <person name="Li C."/>
            <person name="Ma Q."/>
            <person name="Ju M."/>
            <person name="Zhao R."/>
            <person name="Li G."/>
            <person name="Mu C."/>
            <person name="Tian Q."/>
            <person name="Mei H."/>
            <person name="Zhang T."/>
            <person name="Gao T."/>
            <person name="Zhang H."/>
        </authorList>
    </citation>
    <scope>NUCLEOTIDE SEQUENCE</scope>
    <source>
        <strain evidence="1">G02</strain>
    </source>
</reference>
<evidence type="ECO:0000313" key="1">
    <source>
        <dbReference type="EMBL" id="KAL0355337.1"/>
    </source>
</evidence>
<accession>A0AAW2PGH4</accession>
<comment type="caution">
    <text evidence="1">The sequence shown here is derived from an EMBL/GenBank/DDBJ whole genome shotgun (WGS) entry which is preliminary data.</text>
</comment>
<protein>
    <submittedName>
        <fullName evidence="1">Uncharacterized protein</fullName>
    </submittedName>
</protein>
<organism evidence="1">
    <name type="scientific">Sesamum radiatum</name>
    <name type="common">Black benniseed</name>
    <dbReference type="NCBI Taxonomy" id="300843"/>
    <lineage>
        <taxon>Eukaryota</taxon>
        <taxon>Viridiplantae</taxon>
        <taxon>Streptophyta</taxon>
        <taxon>Embryophyta</taxon>
        <taxon>Tracheophyta</taxon>
        <taxon>Spermatophyta</taxon>
        <taxon>Magnoliopsida</taxon>
        <taxon>eudicotyledons</taxon>
        <taxon>Gunneridae</taxon>
        <taxon>Pentapetalae</taxon>
        <taxon>asterids</taxon>
        <taxon>lamiids</taxon>
        <taxon>Lamiales</taxon>
        <taxon>Pedaliaceae</taxon>
        <taxon>Sesamum</taxon>
    </lineage>
</organism>
<sequence length="126" mass="14842">MIHTLEPLLDPDAHVAELIDRDLGCWKYDLLQQVFEADDVRLVLGISLAHMNRADEIMWHYTSKGQFTVNSAYRLELRHNQSLAPRYMMEVRYHFGGRTSRRVAHLLRCVTLYGEQAMKHYQQVQI</sequence>
<gene>
    <name evidence="1" type="ORF">Sradi_3980600</name>
</gene>
<reference evidence="1" key="1">
    <citation type="submission" date="2020-06" db="EMBL/GenBank/DDBJ databases">
        <authorList>
            <person name="Li T."/>
            <person name="Hu X."/>
            <person name="Zhang T."/>
            <person name="Song X."/>
            <person name="Zhang H."/>
            <person name="Dai N."/>
            <person name="Sheng W."/>
            <person name="Hou X."/>
            <person name="Wei L."/>
        </authorList>
    </citation>
    <scope>NUCLEOTIDE SEQUENCE</scope>
    <source>
        <strain evidence="1">G02</strain>
        <tissue evidence="1">Leaf</tissue>
    </source>
</reference>
<proteinExistence type="predicted"/>
<dbReference type="AlphaFoldDB" id="A0AAW2PGH4"/>